<evidence type="ECO:0000313" key="5">
    <source>
        <dbReference type="Proteomes" id="UP000280881"/>
    </source>
</evidence>
<comment type="caution">
    <text evidence="4">The sequence shown here is derived from an EMBL/GenBank/DDBJ whole genome shotgun (WGS) entry which is preliminary data.</text>
</comment>
<accession>A0A420W6H2</accession>
<dbReference type="GO" id="GO:0016787">
    <property type="term" value="F:hydrolase activity"/>
    <property type="evidence" value="ECO:0007669"/>
    <property type="project" value="UniProtKB-KW"/>
</dbReference>
<dbReference type="InterPro" id="IPR050698">
    <property type="entry name" value="MBL"/>
</dbReference>
<dbReference type="EMBL" id="RBIE01000002">
    <property type="protein sequence ID" value="RKQ61701.1"/>
    <property type="molecule type" value="Genomic_DNA"/>
</dbReference>
<evidence type="ECO:0000256" key="1">
    <source>
        <dbReference type="ARBA" id="ARBA00022801"/>
    </source>
</evidence>
<dbReference type="Pfam" id="PF00753">
    <property type="entry name" value="Lactamase_B"/>
    <property type="match status" value="1"/>
</dbReference>
<dbReference type="GO" id="GO:0004521">
    <property type="term" value="F:RNA endonuclease activity"/>
    <property type="evidence" value="ECO:0007669"/>
    <property type="project" value="TreeGrafter"/>
</dbReference>
<dbReference type="InterPro" id="IPR036866">
    <property type="entry name" value="RibonucZ/Hydroxyglut_hydro"/>
</dbReference>
<evidence type="ECO:0000259" key="2">
    <source>
        <dbReference type="SMART" id="SM00849"/>
    </source>
</evidence>
<feature type="domain" description="Metallo-beta-lactamase" evidence="2">
    <location>
        <begin position="13"/>
        <end position="231"/>
    </location>
</feature>
<dbReference type="SMART" id="SM00849">
    <property type="entry name" value="Lactamase_B"/>
    <property type="match status" value="1"/>
</dbReference>
<dbReference type="InterPro" id="IPR011108">
    <property type="entry name" value="RMMBL"/>
</dbReference>
<dbReference type="SMART" id="SM01027">
    <property type="entry name" value="Beta-Casp"/>
    <property type="match status" value="1"/>
</dbReference>
<dbReference type="PROSITE" id="PS51257">
    <property type="entry name" value="PROKAR_LIPOPROTEIN"/>
    <property type="match status" value="1"/>
</dbReference>
<evidence type="ECO:0000313" key="4">
    <source>
        <dbReference type="EMBL" id="RKQ61701.1"/>
    </source>
</evidence>
<sequence length="465" mass="53336">MKITFNGAAGVVTGSCHFFEVKGAKFLLDCGLFQGSEELEDLNPKFTFDPSKVDFVILSHGHLDHCGRLPYLVKRGFKGKIYATSGTIEVSRLILMDAAQVQEENLKTVNRRRLREGKEPKELLYTVDDVFDTFSHFRACDFKKWYQIGPVRFRFHDAGHILCSEFVEIEVEGKRVLFSGDLGNRGKPLIRDPELPPKADLVLIETTYGNRKHKSFEDSVKEFKEAVLSTFERGGVVLIPTFALERAQDILYILKEMYEKGELPPCKVFLDSPLAISITKTFNRHPECLEGRVLRELRRKRDLFSFPYLHFTRTVEESKRINTYEGRAIIIAGNGMCTGGRILHHIKHRIWDKRNSIVFVGYQAEGTLGREIVEGKKKVKVFNEIVKVNARVYTINGFSSHADQPQLLSWLRETVKSNTDVVLVHGERRVQEVFKKEVNKIFSIIPFVPSLYESLFFLTKIVNPD</sequence>
<name>A0A420W6H2_9BACT</name>
<dbReference type="PANTHER" id="PTHR11203">
    <property type="entry name" value="CLEAVAGE AND POLYADENYLATION SPECIFICITY FACTOR FAMILY MEMBER"/>
    <property type="match status" value="1"/>
</dbReference>
<keyword evidence="1" id="KW-0378">Hydrolase</keyword>
<dbReference type="InterPro" id="IPR022712">
    <property type="entry name" value="Beta_Casp"/>
</dbReference>
<dbReference type="Pfam" id="PF07521">
    <property type="entry name" value="RMMBL"/>
    <property type="match status" value="1"/>
</dbReference>
<dbReference type="Pfam" id="PF10996">
    <property type="entry name" value="Beta-Casp"/>
    <property type="match status" value="1"/>
</dbReference>
<evidence type="ECO:0000259" key="3">
    <source>
        <dbReference type="SMART" id="SM01027"/>
    </source>
</evidence>
<dbReference type="PANTHER" id="PTHR11203:SF37">
    <property type="entry name" value="INTEGRATOR COMPLEX SUBUNIT 11"/>
    <property type="match status" value="1"/>
</dbReference>
<dbReference type="Gene3D" id="3.40.50.10890">
    <property type="match status" value="1"/>
</dbReference>
<dbReference type="Proteomes" id="UP000280881">
    <property type="component" value="Unassembled WGS sequence"/>
</dbReference>
<protein>
    <submittedName>
        <fullName evidence="4">Metallo-beta-lactamase family protein</fullName>
    </submittedName>
</protein>
<dbReference type="CDD" id="cd16295">
    <property type="entry name" value="TTHA0252-CPSF-like_MBL-fold"/>
    <property type="match status" value="1"/>
</dbReference>
<dbReference type="InterPro" id="IPR001279">
    <property type="entry name" value="Metallo-B-lactamas"/>
</dbReference>
<reference evidence="4 5" key="1">
    <citation type="submission" date="2018-10" db="EMBL/GenBank/DDBJ databases">
        <title>Genomic Encyclopedia of Type Strains, Phase IV (KMG-IV): sequencing the most valuable type-strain genomes for metagenomic binning, comparative biology and taxonomic classification.</title>
        <authorList>
            <person name="Goeker M."/>
        </authorList>
    </citation>
    <scope>NUCLEOTIDE SEQUENCE [LARGE SCALE GENOMIC DNA]</scope>
    <source>
        <strain evidence="4 5">DSM 15521</strain>
    </source>
</reference>
<dbReference type="AlphaFoldDB" id="A0A420W6H2"/>
<dbReference type="Gene3D" id="3.60.15.10">
    <property type="entry name" value="Ribonuclease Z/Hydroxyacylglutathione hydrolase-like"/>
    <property type="match status" value="1"/>
</dbReference>
<proteinExistence type="predicted"/>
<dbReference type="SUPFAM" id="SSF56281">
    <property type="entry name" value="Metallo-hydrolase/oxidoreductase"/>
    <property type="match status" value="1"/>
</dbReference>
<dbReference type="OrthoDB" id="9803916at2"/>
<dbReference type="RefSeq" id="WP_121170955.1">
    <property type="nucleotide sequence ID" value="NZ_RBIE01000002.1"/>
</dbReference>
<keyword evidence="5" id="KW-1185">Reference proteome</keyword>
<gene>
    <name evidence="4" type="ORF">C7457_1143</name>
</gene>
<organism evidence="4 5">
    <name type="scientific">Thermovibrio guaymasensis</name>
    <dbReference type="NCBI Taxonomy" id="240167"/>
    <lineage>
        <taxon>Bacteria</taxon>
        <taxon>Pseudomonadati</taxon>
        <taxon>Aquificota</taxon>
        <taxon>Aquificia</taxon>
        <taxon>Desulfurobacteriales</taxon>
        <taxon>Desulfurobacteriaceae</taxon>
        <taxon>Thermovibrio</taxon>
    </lineage>
</organism>
<feature type="domain" description="Beta-Casp" evidence="3">
    <location>
        <begin position="247"/>
        <end position="372"/>
    </location>
</feature>